<dbReference type="InterPro" id="IPR010998">
    <property type="entry name" value="Integrase_recombinase_N"/>
</dbReference>
<proteinExistence type="inferred from homology"/>
<protein>
    <submittedName>
        <fullName evidence="8">Site-specific recombinase XerD</fullName>
    </submittedName>
</protein>
<dbReference type="PANTHER" id="PTHR30349">
    <property type="entry name" value="PHAGE INTEGRASE-RELATED"/>
    <property type="match status" value="1"/>
</dbReference>
<dbReference type="GO" id="GO:0006310">
    <property type="term" value="P:DNA recombination"/>
    <property type="evidence" value="ECO:0007669"/>
    <property type="project" value="UniProtKB-KW"/>
</dbReference>
<reference evidence="8 9" key="1">
    <citation type="submission" date="2018-04" db="EMBL/GenBank/DDBJ databases">
        <title>Genomic Encyclopedia of Type Strains, Phase IV (KMG-IV): sequencing the most valuable type-strain genomes for metagenomic binning, comparative biology and taxonomic classification.</title>
        <authorList>
            <person name="Goeker M."/>
        </authorList>
    </citation>
    <scope>NUCLEOTIDE SEQUENCE [LARGE SCALE GENOMIC DNA]</scope>
    <source>
        <strain evidence="8 9">DSM 45771</strain>
    </source>
</reference>
<keyword evidence="2" id="KW-0229">DNA integration</keyword>
<dbReference type="Gene3D" id="1.10.150.130">
    <property type="match status" value="1"/>
</dbReference>
<name>A0A2U1FA45_9PSEU</name>
<dbReference type="AlphaFoldDB" id="A0A2U1FA45"/>
<dbReference type="GO" id="GO:0003677">
    <property type="term" value="F:DNA binding"/>
    <property type="evidence" value="ECO:0007669"/>
    <property type="project" value="UniProtKB-UniRule"/>
</dbReference>
<evidence type="ECO:0000256" key="4">
    <source>
        <dbReference type="ARBA" id="ARBA00023172"/>
    </source>
</evidence>
<dbReference type="InterPro" id="IPR044068">
    <property type="entry name" value="CB"/>
</dbReference>
<dbReference type="EMBL" id="QEKW01000007">
    <property type="protein sequence ID" value="PVZ09048.1"/>
    <property type="molecule type" value="Genomic_DNA"/>
</dbReference>
<keyword evidence="4" id="KW-0233">DNA recombination</keyword>
<evidence type="ECO:0000256" key="3">
    <source>
        <dbReference type="ARBA" id="ARBA00023125"/>
    </source>
</evidence>
<gene>
    <name evidence="8" type="ORF">C8D89_107211</name>
</gene>
<comment type="similarity">
    <text evidence="1">Belongs to the 'phage' integrase family.</text>
</comment>
<feature type="domain" description="Tyr recombinase" evidence="6">
    <location>
        <begin position="156"/>
        <end position="356"/>
    </location>
</feature>
<dbReference type="InterPro" id="IPR004107">
    <property type="entry name" value="Integrase_SAM-like_N"/>
</dbReference>
<evidence type="ECO:0000259" key="6">
    <source>
        <dbReference type="PROSITE" id="PS51898"/>
    </source>
</evidence>
<evidence type="ECO:0000256" key="1">
    <source>
        <dbReference type="ARBA" id="ARBA00008857"/>
    </source>
</evidence>
<comment type="caution">
    <text evidence="8">The sequence shown here is derived from an EMBL/GenBank/DDBJ whole genome shotgun (WGS) entry which is preliminary data.</text>
</comment>
<evidence type="ECO:0000313" key="8">
    <source>
        <dbReference type="EMBL" id="PVZ09048.1"/>
    </source>
</evidence>
<dbReference type="SUPFAM" id="SSF56349">
    <property type="entry name" value="DNA breaking-rejoining enzymes"/>
    <property type="match status" value="1"/>
</dbReference>
<dbReference type="PANTHER" id="PTHR30349:SF64">
    <property type="entry name" value="PROPHAGE INTEGRASE INTD-RELATED"/>
    <property type="match status" value="1"/>
</dbReference>
<dbReference type="InterPro" id="IPR013762">
    <property type="entry name" value="Integrase-like_cat_sf"/>
</dbReference>
<sequence length="378" mass="42160">MSSIEKRIRDGNTTWIARWRDPSRKQRKRSFPRKLDAQRFLATVEADLVRGSYVDPNDKTVLRDYAESWRLAQVHRPTTRAHVETNLRRNVYPYFGDRRLASVRPSEVQAWVSRLSSEPDALSASTVQVVHGIVASIYKAAIRDRLVSSSPCEGTRLPKKLPREIVPLATETVEALISAAPPRLRALVVLGAGTGMRQGECFGLALDRIDFLRRTLRVDQQLVLMPGKSTFLAPPKTSASHRTIPLPQVVVEELAEHVRRFASSHPDGLVFTVENGSGLRRTVFSRVWRPMVSVAGAPAGTGFHDLRHYFASLLIRHGESVKTVQSRLGHATAAETLDTYSHLWPDSDDRTREAVDSVLRRPAVPPMCPDQGTEEGSG</sequence>
<evidence type="ECO:0000259" key="7">
    <source>
        <dbReference type="PROSITE" id="PS51900"/>
    </source>
</evidence>
<feature type="domain" description="Core-binding (CB)" evidence="7">
    <location>
        <begin position="56"/>
        <end position="142"/>
    </location>
</feature>
<dbReference type="RefSeq" id="WP_116709019.1">
    <property type="nucleotide sequence ID" value="NZ_QEKW01000007.1"/>
</dbReference>
<keyword evidence="9" id="KW-1185">Reference proteome</keyword>
<dbReference type="InterPro" id="IPR011010">
    <property type="entry name" value="DNA_brk_join_enz"/>
</dbReference>
<evidence type="ECO:0000313" key="9">
    <source>
        <dbReference type="Proteomes" id="UP000245639"/>
    </source>
</evidence>
<dbReference type="OrthoDB" id="1822491at2"/>
<dbReference type="Pfam" id="PF14659">
    <property type="entry name" value="Phage_int_SAM_3"/>
    <property type="match status" value="1"/>
</dbReference>
<dbReference type="Gene3D" id="1.10.443.10">
    <property type="entry name" value="Intergrase catalytic core"/>
    <property type="match status" value="1"/>
</dbReference>
<dbReference type="CDD" id="cd01189">
    <property type="entry name" value="INT_ICEBs1_C_like"/>
    <property type="match status" value="1"/>
</dbReference>
<dbReference type="PROSITE" id="PS51898">
    <property type="entry name" value="TYR_RECOMBINASE"/>
    <property type="match status" value="1"/>
</dbReference>
<dbReference type="GO" id="GO:0015074">
    <property type="term" value="P:DNA integration"/>
    <property type="evidence" value="ECO:0007669"/>
    <property type="project" value="UniProtKB-KW"/>
</dbReference>
<dbReference type="InterPro" id="IPR002104">
    <property type="entry name" value="Integrase_catalytic"/>
</dbReference>
<evidence type="ECO:0000256" key="2">
    <source>
        <dbReference type="ARBA" id="ARBA00022908"/>
    </source>
</evidence>
<dbReference type="Pfam" id="PF00589">
    <property type="entry name" value="Phage_integrase"/>
    <property type="match status" value="1"/>
</dbReference>
<dbReference type="Proteomes" id="UP000245639">
    <property type="component" value="Unassembled WGS sequence"/>
</dbReference>
<organism evidence="8 9">
    <name type="scientific">Actinomycetospora cinnamomea</name>
    <dbReference type="NCBI Taxonomy" id="663609"/>
    <lineage>
        <taxon>Bacteria</taxon>
        <taxon>Bacillati</taxon>
        <taxon>Actinomycetota</taxon>
        <taxon>Actinomycetes</taxon>
        <taxon>Pseudonocardiales</taxon>
        <taxon>Pseudonocardiaceae</taxon>
        <taxon>Actinomycetospora</taxon>
    </lineage>
</organism>
<dbReference type="InterPro" id="IPR050090">
    <property type="entry name" value="Tyrosine_recombinase_XerCD"/>
</dbReference>
<evidence type="ECO:0000256" key="5">
    <source>
        <dbReference type="PROSITE-ProRule" id="PRU01248"/>
    </source>
</evidence>
<dbReference type="PROSITE" id="PS51900">
    <property type="entry name" value="CB"/>
    <property type="match status" value="1"/>
</dbReference>
<keyword evidence="3 5" id="KW-0238">DNA-binding</keyword>
<accession>A0A2U1FA45</accession>